<name>A0A8T1AAC5_9STRA</name>
<accession>A0A8T1AAC5</accession>
<sequence>MTHSSRSSGSFIFVTRAALALPCLRVLRLAGTIIVDVERFDVQVIDIFIENPR</sequence>
<reference evidence="2" key="1">
    <citation type="submission" date="2018-10" db="EMBL/GenBank/DDBJ databases">
        <title>Effector identification in a new, highly contiguous assembly of the strawberry crown rot pathogen Phytophthora cactorum.</title>
        <authorList>
            <person name="Armitage A.D."/>
            <person name="Nellist C.F."/>
            <person name="Bates H."/>
            <person name="Vickerstaff R.J."/>
            <person name="Harrison R.J."/>
        </authorList>
    </citation>
    <scope>NUCLEOTIDE SEQUENCE</scope>
    <source>
        <strain evidence="2">4040</strain>
    </source>
</reference>
<organism evidence="2 3">
    <name type="scientific">Phytophthora cactorum</name>
    <dbReference type="NCBI Taxonomy" id="29920"/>
    <lineage>
        <taxon>Eukaryota</taxon>
        <taxon>Sar</taxon>
        <taxon>Stramenopiles</taxon>
        <taxon>Oomycota</taxon>
        <taxon>Peronosporomycetes</taxon>
        <taxon>Peronosporales</taxon>
        <taxon>Peronosporaceae</taxon>
        <taxon>Phytophthora</taxon>
    </lineage>
</organism>
<dbReference type="AlphaFoldDB" id="A0A8T1AAC5"/>
<keyword evidence="1" id="KW-0732">Signal</keyword>
<evidence type="ECO:0000313" key="3">
    <source>
        <dbReference type="Proteomes" id="UP000736787"/>
    </source>
</evidence>
<evidence type="ECO:0000256" key="1">
    <source>
        <dbReference type="SAM" id="SignalP"/>
    </source>
</evidence>
<dbReference type="Proteomes" id="UP000736787">
    <property type="component" value="Unassembled WGS sequence"/>
</dbReference>
<proteinExistence type="predicted"/>
<feature type="signal peptide" evidence="1">
    <location>
        <begin position="1"/>
        <end position="20"/>
    </location>
</feature>
<protein>
    <submittedName>
        <fullName evidence="2">Uncharacterized protein</fullName>
    </submittedName>
</protein>
<dbReference type="EMBL" id="RCMK01003669">
    <property type="protein sequence ID" value="KAG2874005.1"/>
    <property type="molecule type" value="Genomic_DNA"/>
</dbReference>
<evidence type="ECO:0000313" key="2">
    <source>
        <dbReference type="EMBL" id="KAG2874005.1"/>
    </source>
</evidence>
<feature type="chain" id="PRO_5035883626" evidence="1">
    <location>
        <begin position="21"/>
        <end position="53"/>
    </location>
</feature>
<gene>
    <name evidence="2" type="ORF">PC117_g27693</name>
</gene>
<comment type="caution">
    <text evidence="2">The sequence shown here is derived from an EMBL/GenBank/DDBJ whole genome shotgun (WGS) entry which is preliminary data.</text>
</comment>